<keyword evidence="6 12" id="KW-0812">Transmembrane</keyword>
<comment type="subcellular location">
    <subcellularLocation>
        <location evidence="1">Cell membrane</location>
        <topology evidence="1">Multi-pass membrane protein</topology>
    </subcellularLocation>
</comment>
<dbReference type="RefSeq" id="WP_047035948.1">
    <property type="nucleotide sequence ID" value="NZ_CP011403.1"/>
</dbReference>
<dbReference type="InterPro" id="IPR032807">
    <property type="entry name" value="GNVR"/>
</dbReference>
<dbReference type="GO" id="GO:0000271">
    <property type="term" value="P:polysaccharide biosynthetic process"/>
    <property type="evidence" value="ECO:0007669"/>
    <property type="project" value="UniProtKB-KW"/>
</dbReference>
<comment type="pathway">
    <text evidence="2">Capsule biogenesis; capsule polysaccharide biosynthesis.</text>
</comment>
<sequence length="265" mass="29414">MDRKLGNTEFNINMVLTIIKKNLFSILFWIVLGGIVSSVLTFSFITPKYSSNIDILVNQKANNEQVQYAAQQADLQVINTYKDVLTKPIILTPVLKEVKRIDNYQGNLGALSNAIKVSNQTNSQVITVTVTDKNAYVAADIANTIGKVFTKKVKKMMQVDNVTIVSSAKVNTKPVSPNKKLYIFVGLVIGLLIGVTIAFIKELTDKTVKDSSFLTDELGLTNIGSVYHLDINEDDYGAVKVIDRNKISKNNSAEEKISTPRRRRV</sequence>
<feature type="transmembrane region" description="Helical" evidence="12">
    <location>
        <begin position="23"/>
        <end position="45"/>
    </location>
</feature>
<protein>
    <recommendedName>
        <fullName evidence="4">Capsular polysaccharide biosynthesis protein CpsC</fullName>
    </recommendedName>
</protein>
<comment type="similarity">
    <text evidence="3">Belongs to the CpsC/CapA family.</text>
</comment>
<keyword evidence="8 12" id="KW-1133">Transmembrane helix</keyword>
<feature type="domain" description="Tyrosine-protein kinase G-rich" evidence="14">
    <location>
        <begin position="149"/>
        <end position="202"/>
    </location>
</feature>
<gene>
    <name evidence="15" type="ORF">LsR_01480</name>
</gene>
<comment type="function">
    <text evidence="11">Required for CpsD phosphorylation. Involved in the regulation of capsular polysaccharide biosynthesis. May be part of a complex that directs the coordinated polymerization and export to the cell surface of the capsular polysaccharide.</text>
</comment>
<evidence type="ECO:0000256" key="10">
    <source>
        <dbReference type="ARBA" id="ARBA00023169"/>
    </source>
</evidence>
<feature type="transmembrane region" description="Helical" evidence="12">
    <location>
        <begin position="181"/>
        <end position="200"/>
    </location>
</feature>
<evidence type="ECO:0000256" key="12">
    <source>
        <dbReference type="SAM" id="Phobius"/>
    </source>
</evidence>
<evidence type="ECO:0000256" key="1">
    <source>
        <dbReference type="ARBA" id="ARBA00004651"/>
    </source>
</evidence>
<keyword evidence="10" id="KW-0270">Exopolysaccharide synthesis</keyword>
<evidence type="ECO:0000256" key="8">
    <source>
        <dbReference type="ARBA" id="ARBA00022989"/>
    </source>
</evidence>
<keyword evidence="9 12" id="KW-0472">Membrane</keyword>
<dbReference type="Pfam" id="PF02706">
    <property type="entry name" value="Wzz"/>
    <property type="match status" value="1"/>
</dbReference>
<dbReference type="Proteomes" id="UP000035027">
    <property type="component" value="Chromosome"/>
</dbReference>
<dbReference type="AlphaFoldDB" id="A0A0F7PV29"/>
<dbReference type="PATRIC" id="fig|1194971.3.peg.1485"/>
<evidence type="ECO:0000313" key="16">
    <source>
        <dbReference type="Proteomes" id="UP000035027"/>
    </source>
</evidence>
<evidence type="ECO:0000256" key="11">
    <source>
        <dbReference type="ARBA" id="ARBA00045736"/>
    </source>
</evidence>
<name>A0A0F7PV29_9LACO</name>
<organism evidence="15 16">
    <name type="scientific">Ligilactobacillus salivarius str. Ren</name>
    <dbReference type="NCBI Taxonomy" id="1194971"/>
    <lineage>
        <taxon>Bacteria</taxon>
        <taxon>Bacillati</taxon>
        <taxon>Bacillota</taxon>
        <taxon>Bacilli</taxon>
        <taxon>Lactobacillales</taxon>
        <taxon>Lactobacillaceae</taxon>
        <taxon>Ligilactobacillus</taxon>
    </lineage>
</organism>
<evidence type="ECO:0000256" key="5">
    <source>
        <dbReference type="ARBA" id="ARBA00022475"/>
    </source>
</evidence>
<dbReference type="GO" id="GO:0005886">
    <property type="term" value="C:plasma membrane"/>
    <property type="evidence" value="ECO:0007669"/>
    <property type="project" value="UniProtKB-SubCell"/>
</dbReference>
<dbReference type="InterPro" id="IPR003856">
    <property type="entry name" value="LPS_length_determ_N"/>
</dbReference>
<dbReference type="PANTHER" id="PTHR32309">
    <property type="entry name" value="TYROSINE-PROTEIN KINASE"/>
    <property type="match status" value="1"/>
</dbReference>
<dbReference type="GO" id="GO:0004713">
    <property type="term" value="F:protein tyrosine kinase activity"/>
    <property type="evidence" value="ECO:0007669"/>
    <property type="project" value="TreeGrafter"/>
</dbReference>
<evidence type="ECO:0000256" key="9">
    <source>
        <dbReference type="ARBA" id="ARBA00023136"/>
    </source>
</evidence>
<evidence type="ECO:0000256" key="6">
    <source>
        <dbReference type="ARBA" id="ARBA00022692"/>
    </source>
</evidence>
<feature type="domain" description="Polysaccharide chain length determinant N-terminal" evidence="13">
    <location>
        <begin position="9"/>
        <end position="97"/>
    </location>
</feature>
<dbReference type="EMBL" id="CP011403">
    <property type="protein sequence ID" value="AKI05022.1"/>
    <property type="molecule type" value="Genomic_DNA"/>
</dbReference>
<evidence type="ECO:0000256" key="7">
    <source>
        <dbReference type="ARBA" id="ARBA00022903"/>
    </source>
</evidence>
<evidence type="ECO:0000259" key="13">
    <source>
        <dbReference type="Pfam" id="PF02706"/>
    </source>
</evidence>
<dbReference type="InterPro" id="IPR050445">
    <property type="entry name" value="Bact_polysacc_biosynth/exp"/>
</dbReference>
<evidence type="ECO:0000256" key="2">
    <source>
        <dbReference type="ARBA" id="ARBA00005132"/>
    </source>
</evidence>
<dbReference type="PANTHER" id="PTHR32309:SF13">
    <property type="entry name" value="FERRIC ENTEROBACTIN TRANSPORT PROTEIN FEPE"/>
    <property type="match status" value="1"/>
</dbReference>
<accession>A0A0F7PV29</accession>
<evidence type="ECO:0000259" key="14">
    <source>
        <dbReference type="Pfam" id="PF13807"/>
    </source>
</evidence>
<dbReference type="Pfam" id="PF13807">
    <property type="entry name" value="GNVR"/>
    <property type="match status" value="1"/>
</dbReference>
<evidence type="ECO:0000256" key="4">
    <source>
        <dbReference type="ARBA" id="ARBA00020739"/>
    </source>
</evidence>
<evidence type="ECO:0000313" key="15">
    <source>
        <dbReference type="EMBL" id="AKI05022.1"/>
    </source>
</evidence>
<reference evidence="15 16" key="1">
    <citation type="submission" date="2015-05" db="EMBL/GenBank/DDBJ databases">
        <title>Complete genome sequence of Lactobacillus salivarius Ren, a probiotic strain with antitumor activity.</title>
        <authorList>
            <person name="Sun E."/>
            <person name="Zhao L."/>
            <person name="Liu S."/>
            <person name="Zhang M."/>
            <person name="Guo H."/>
            <person name="Ren F."/>
        </authorList>
    </citation>
    <scope>NUCLEOTIDE SEQUENCE [LARGE SCALE GENOMIC DNA]</scope>
    <source>
        <strain evidence="15 16">Ren</strain>
    </source>
</reference>
<keyword evidence="5" id="KW-1003">Cell membrane</keyword>
<evidence type="ECO:0000256" key="3">
    <source>
        <dbReference type="ARBA" id="ARBA00006683"/>
    </source>
</evidence>
<keyword evidence="7" id="KW-0972">Capsule biogenesis/degradation</keyword>
<proteinExistence type="inferred from homology"/>